<feature type="transmembrane region" description="Helical" evidence="2">
    <location>
        <begin position="209"/>
        <end position="231"/>
    </location>
</feature>
<evidence type="ECO:0000313" key="4">
    <source>
        <dbReference type="Proteomes" id="UP000269198"/>
    </source>
</evidence>
<name>A0A3N0E5C3_9ACTN</name>
<keyword evidence="4" id="KW-1185">Reference proteome</keyword>
<evidence type="ECO:0000256" key="1">
    <source>
        <dbReference type="SAM" id="MobiDB-lite"/>
    </source>
</evidence>
<reference evidence="3 4" key="1">
    <citation type="submission" date="2018-11" db="EMBL/GenBank/DDBJ databases">
        <title>The genome draft of YIM 96095.</title>
        <authorList>
            <person name="Tang S.-K."/>
            <person name="Chunyu W.-X."/>
            <person name="Feng Y.-Z."/>
        </authorList>
    </citation>
    <scope>NUCLEOTIDE SEQUENCE [LARGE SCALE GENOMIC DNA]</scope>
    <source>
        <strain evidence="3 4">YIM 96095</strain>
    </source>
</reference>
<feature type="region of interest" description="Disordered" evidence="1">
    <location>
        <begin position="97"/>
        <end position="117"/>
    </location>
</feature>
<sequence length="246" mass="26093">MALTATEASRTASPGRNRLVTVRGYAAPPAEGPPIAPVSERPCAWWALRMRPLRRWLSLGTVPTLPSHAQAAAAFAVVDDGNRVRVEPDQLVCYGRPPSATLREPQPGRFGSGPVLPPVTRRVGRRLPDLGETIQGSYPLRAVEFAEWRLEEGEQVAVTGELGVDPNTGEAVLRGHRPSGLGRATVFGMTPGRDRTDVSDLLRHARRGWLVGGGIALVVLCVLAVGLYPHLGELGSAILGSAGVAS</sequence>
<protein>
    <submittedName>
        <fullName evidence="3">Uncharacterized protein</fullName>
    </submittedName>
</protein>
<proteinExistence type="predicted"/>
<keyword evidence="2" id="KW-0472">Membrane</keyword>
<dbReference type="Proteomes" id="UP000269198">
    <property type="component" value="Unassembled WGS sequence"/>
</dbReference>
<organism evidence="3 4">
    <name type="scientific">Halostreptopolyspora alba</name>
    <dbReference type="NCBI Taxonomy" id="2487137"/>
    <lineage>
        <taxon>Bacteria</taxon>
        <taxon>Bacillati</taxon>
        <taxon>Actinomycetota</taxon>
        <taxon>Actinomycetes</taxon>
        <taxon>Streptosporangiales</taxon>
        <taxon>Nocardiopsidaceae</taxon>
        <taxon>Halostreptopolyspora</taxon>
    </lineage>
</organism>
<keyword evidence="2" id="KW-0812">Transmembrane</keyword>
<dbReference type="AlphaFoldDB" id="A0A3N0E5C3"/>
<evidence type="ECO:0000256" key="2">
    <source>
        <dbReference type="SAM" id="Phobius"/>
    </source>
</evidence>
<evidence type="ECO:0000313" key="3">
    <source>
        <dbReference type="EMBL" id="RNL83036.1"/>
    </source>
</evidence>
<gene>
    <name evidence="3" type="ORF">EFW17_17655</name>
</gene>
<comment type="caution">
    <text evidence="3">The sequence shown here is derived from an EMBL/GenBank/DDBJ whole genome shotgun (WGS) entry which is preliminary data.</text>
</comment>
<dbReference type="EMBL" id="RJMB01000019">
    <property type="protein sequence ID" value="RNL83036.1"/>
    <property type="molecule type" value="Genomic_DNA"/>
</dbReference>
<accession>A0A3N0E5C3</accession>
<keyword evidence="2" id="KW-1133">Transmembrane helix</keyword>